<keyword evidence="2" id="KW-1185">Reference proteome</keyword>
<gene>
    <name evidence="1" type="ORF">LGH70_13230</name>
</gene>
<dbReference type="EMBL" id="JAJADQ010000006">
    <property type="protein sequence ID" value="MCB2378556.1"/>
    <property type="molecule type" value="Genomic_DNA"/>
</dbReference>
<protein>
    <submittedName>
        <fullName evidence="1">DUF4269 domain-containing protein</fullName>
    </submittedName>
</protein>
<evidence type="ECO:0000313" key="1">
    <source>
        <dbReference type="EMBL" id="MCB2378556.1"/>
    </source>
</evidence>
<organism evidence="1 2">
    <name type="scientific">Hymenobacter nitidus</name>
    <dbReference type="NCBI Taxonomy" id="2880929"/>
    <lineage>
        <taxon>Bacteria</taxon>
        <taxon>Pseudomonadati</taxon>
        <taxon>Bacteroidota</taxon>
        <taxon>Cytophagia</taxon>
        <taxon>Cytophagales</taxon>
        <taxon>Hymenobacteraceae</taxon>
        <taxon>Hymenobacter</taxon>
    </lineage>
</organism>
<accession>A0ABS8AE51</accession>
<comment type="caution">
    <text evidence="1">The sequence shown here is derived from an EMBL/GenBank/DDBJ whole genome shotgun (WGS) entry which is preliminary data.</text>
</comment>
<sequence>MSHWPHLSYLEHGTARQRQAVAAITRLGIWTTLQAYAPVLAGTIPLAVDLPASDLDVICEVPEPALPACEQLLRRHYAHRPDFRLTHRVFQDLPTIVCGFRAEGFAWEVFGQPQPTARQQAVRHLAVEQAILEAGGEAWRRAVRQLKHSGLKTEPAFAQLLRLPGDPYAALLTLEGLTPAQLRPRLAGLLPAG</sequence>
<evidence type="ECO:0000313" key="2">
    <source>
        <dbReference type="Proteomes" id="UP001165297"/>
    </source>
</evidence>
<name>A0ABS8AE51_9BACT</name>
<dbReference type="RefSeq" id="WP_226186370.1">
    <property type="nucleotide sequence ID" value="NZ_JAJADQ010000006.1"/>
</dbReference>
<reference evidence="1" key="1">
    <citation type="submission" date="2021-10" db="EMBL/GenBank/DDBJ databases">
        <authorList>
            <person name="Dean J.D."/>
            <person name="Kim M.K."/>
            <person name="Newey C.N."/>
            <person name="Stoker T.S."/>
            <person name="Thompson D.W."/>
            <person name="Grose J.H."/>
        </authorList>
    </citation>
    <scope>NUCLEOTIDE SEQUENCE</scope>
    <source>
        <strain evidence="1">BT635</strain>
    </source>
</reference>
<dbReference type="Pfam" id="PF14091">
    <property type="entry name" value="DUF4269"/>
    <property type="match status" value="1"/>
</dbReference>
<proteinExistence type="predicted"/>
<dbReference type="Proteomes" id="UP001165297">
    <property type="component" value="Unassembled WGS sequence"/>
</dbReference>
<dbReference type="InterPro" id="IPR025365">
    <property type="entry name" value="DUF4269"/>
</dbReference>